<comment type="caution">
    <text evidence="7">The sequence shown here is derived from an EMBL/GenBank/DDBJ whole genome shotgun (WGS) entry which is preliminary data.</text>
</comment>
<dbReference type="InterPro" id="IPR013767">
    <property type="entry name" value="PAS_fold"/>
</dbReference>
<dbReference type="InterPro" id="IPR013656">
    <property type="entry name" value="PAS_4"/>
</dbReference>
<dbReference type="Pfam" id="PF00989">
    <property type="entry name" value="PAS"/>
    <property type="match status" value="1"/>
</dbReference>
<feature type="domain" description="PAS" evidence="5">
    <location>
        <begin position="44"/>
        <end position="95"/>
    </location>
</feature>
<dbReference type="SMART" id="SM00091">
    <property type="entry name" value="PAS"/>
    <property type="match status" value="2"/>
</dbReference>
<dbReference type="InterPro" id="IPR005467">
    <property type="entry name" value="His_kinase_dom"/>
</dbReference>
<accession>A0A5A9X5N2</accession>
<keyword evidence="8" id="KW-1185">Reference proteome</keyword>
<dbReference type="InterPro" id="IPR036890">
    <property type="entry name" value="HATPase_C_sf"/>
</dbReference>
<dbReference type="InterPro" id="IPR003594">
    <property type="entry name" value="HATPase_dom"/>
</dbReference>
<evidence type="ECO:0000256" key="3">
    <source>
        <dbReference type="ARBA" id="ARBA00023012"/>
    </source>
</evidence>
<dbReference type="EMBL" id="SRSD01000015">
    <property type="protein sequence ID" value="KAA0887963.1"/>
    <property type="molecule type" value="Genomic_DNA"/>
</dbReference>
<proteinExistence type="predicted"/>
<evidence type="ECO:0000313" key="7">
    <source>
        <dbReference type="EMBL" id="KAA0887963.1"/>
    </source>
</evidence>
<dbReference type="InterPro" id="IPR001610">
    <property type="entry name" value="PAC"/>
</dbReference>
<dbReference type="GO" id="GO:0046983">
    <property type="term" value="F:protein dimerization activity"/>
    <property type="evidence" value="ECO:0007669"/>
    <property type="project" value="InterPro"/>
</dbReference>
<dbReference type="CDD" id="cd16917">
    <property type="entry name" value="HATPase_UhpB-NarQ-NarX-like"/>
    <property type="match status" value="1"/>
</dbReference>
<dbReference type="GO" id="GO:0000155">
    <property type="term" value="F:phosphorelay sensor kinase activity"/>
    <property type="evidence" value="ECO:0007669"/>
    <property type="project" value="InterPro"/>
</dbReference>
<dbReference type="PROSITE" id="PS50112">
    <property type="entry name" value="PAS"/>
    <property type="match status" value="1"/>
</dbReference>
<dbReference type="Pfam" id="PF07730">
    <property type="entry name" value="HisKA_3"/>
    <property type="match status" value="1"/>
</dbReference>
<dbReference type="AlphaFoldDB" id="A0A5A9X5N2"/>
<dbReference type="Pfam" id="PF02518">
    <property type="entry name" value="HATPase_c"/>
    <property type="match status" value="1"/>
</dbReference>
<keyword evidence="3" id="KW-0902">Two-component regulatory system</keyword>
<dbReference type="PANTHER" id="PTHR24421">
    <property type="entry name" value="NITRATE/NITRITE SENSOR PROTEIN NARX-RELATED"/>
    <property type="match status" value="1"/>
</dbReference>
<evidence type="ECO:0000259" key="4">
    <source>
        <dbReference type="PROSITE" id="PS50109"/>
    </source>
</evidence>
<evidence type="ECO:0000259" key="6">
    <source>
        <dbReference type="PROSITE" id="PS50113"/>
    </source>
</evidence>
<dbReference type="SUPFAM" id="SSF55785">
    <property type="entry name" value="PYP-like sensor domain (PAS domain)"/>
    <property type="match status" value="2"/>
</dbReference>
<dbReference type="SMART" id="SM00086">
    <property type="entry name" value="PAC"/>
    <property type="match status" value="2"/>
</dbReference>
<dbReference type="SUPFAM" id="SSF55874">
    <property type="entry name" value="ATPase domain of HSP90 chaperone/DNA topoisomerase II/histidine kinase"/>
    <property type="match status" value="1"/>
</dbReference>
<reference evidence="7 8" key="1">
    <citation type="submission" date="2019-04" db="EMBL/GenBank/DDBJ databases">
        <title>Geobacter ruber sp. nov., ferric-reducing bacteria isolated from paddy soil.</title>
        <authorList>
            <person name="Xu Z."/>
            <person name="Masuda Y."/>
            <person name="Itoh H."/>
            <person name="Senoo K."/>
        </authorList>
    </citation>
    <scope>NUCLEOTIDE SEQUENCE [LARGE SCALE GENOMIC DNA]</scope>
    <source>
        <strain evidence="7 8">Red88</strain>
    </source>
</reference>
<dbReference type="PROSITE" id="PS50113">
    <property type="entry name" value="PAC"/>
    <property type="match status" value="2"/>
</dbReference>
<gene>
    <name evidence="7" type="ORF">ET418_17870</name>
</gene>
<sequence>MDRQTDKLTYQQLTRELADTRLRLAALTQDFSRLNAAYKELMAIEERYRLMFENVPLGYMSMDKNARLIDANQAFADFFGYAIDEIIGKRFADLLVEGVEYHLNVTFPEYVRTGKSKDLVWKVRKKDGSVATIVTNGNARYDENGDFIQTHCMILDVTEHRKAEEALHKSEREKALILGTMSERVIYHDEHCRIVWANHIAAESAGMPLEQLSGKLCYEVYHGRKTPCEDCPAMMVYKTQKPRTGEVHVHGKVLEVVANPVFDKDNHFIGMVQISNDITERKQLERELLDISSRERKRIGHDLHDGVGQQLTGISFLATALRKQLSAITPDAAETADRIVESTEKAKKLMRSILNGLCLVAAEPQGLMEALATLASGVSKLYRVDCTFSCEKPVLIDDIADSTHLFYIAHEAVSNAVKHSGCSRIRISLDCPRGAGRLTVRDNGAGLAPSQSTNNGMGLRIMRYRAVIIGATFEVKGQPGKGTSIVCKIPSSKICTKEH</sequence>
<dbReference type="Gene3D" id="1.20.5.1930">
    <property type="match status" value="1"/>
</dbReference>
<keyword evidence="2" id="KW-0418">Kinase</keyword>
<feature type="domain" description="PAC" evidence="6">
    <location>
        <begin position="240"/>
        <end position="290"/>
    </location>
</feature>
<dbReference type="InterPro" id="IPR050482">
    <property type="entry name" value="Sensor_HK_TwoCompSys"/>
</dbReference>
<dbReference type="PANTHER" id="PTHR24421:SF58">
    <property type="entry name" value="SIGNAL TRANSDUCTION HISTIDINE-PROTEIN KINASE_PHOSPHATASE UHPB"/>
    <property type="match status" value="1"/>
</dbReference>
<dbReference type="SMART" id="SM00387">
    <property type="entry name" value="HATPase_c"/>
    <property type="match status" value="1"/>
</dbReference>
<keyword evidence="1" id="KW-0808">Transferase</keyword>
<dbReference type="InterPro" id="IPR000700">
    <property type="entry name" value="PAS-assoc_C"/>
</dbReference>
<dbReference type="CDD" id="cd00130">
    <property type="entry name" value="PAS"/>
    <property type="match status" value="2"/>
</dbReference>
<protein>
    <submittedName>
        <fullName evidence="7">PAS domain S-box protein</fullName>
    </submittedName>
</protein>
<dbReference type="GO" id="GO:0016020">
    <property type="term" value="C:membrane"/>
    <property type="evidence" value="ECO:0007669"/>
    <property type="project" value="InterPro"/>
</dbReference>
<dbReference type="InterPro" id="IPR011712">
    <property type="entry name" value="Sig_transdc_His_kin_sub3_dim/P"/>
</dbReference>
<dbReference type="RefSeq" id="WP_149309993.1">
    <property type="nucleotide sequence ID" value="NZ_SRSD01000015.1"/>
</dbReference>
<dbReference type="InterPro" id="IPR000014">
    <property type="entry name" value="PAS"/>
</dbReference>
<dbReference type="Gene3D" id="3.30.450.20">
    <property type="entry name" value="PAS domain"/>
    <property type="match status" value="2"/>
</dbReference>
<evidence type="ECO:0000313" key="8">
    <source>
        <dbReference type="Proteomes" id="UP000324298"/>
    </source>
</evidence>
<feature type="domain" description="Histidine kinase" evidence="4">
    <location>
        <begin position="302"/>
        <end position="493"/>
    </location>
</feature>
<dbReference type="NCBIfam" id="TIGR00229">
    <property type="entry name" value="sensory_box"/>
    <property type="match status" value="2"/>
</dbReference>
<evidence type="ECO:0000256" key="1">
    <source>
        <dbReference type="ARBA" id="ARBA00022679"/>
    </source>
</evidence>
<dbReference type="Pfam" id="PF08448">
    <property type="entry name" value="PAS_4"/>
    <property type="match status" value="1"/>
</dbReference>
<dbReference type="OrthoDB" id="9797605at2"/>
<organism evidence="7 8">
    <name type="scientific">Oryzomonas rubra</name>
    <dbReference type="NCBI Taxonomy" id="2509454"/>
    <lineage>
        <taxon>Bacteria</taxon>
        <taxon>Pseudomonadati</taxon>
        <taxon>Thermodesulfobacteriota</taxon>
        <taxon>Desulfuromonadia</taxon>
        <taxon>Geobacterales</taxon>
        <taxon>Geobacteraceae</taxon>
        <taxon>Oryzomonas</taxon>
    </lineage>
</organism>
<name>A0A5A9X5N2_9BACT</name>
<dbReference type="Gene3D" id="3.30.565.10">
    <property type="entry name" value="Histidine kinase-like ATPase, C-terminal domain"/>
    <property type="match status" value="1"/>
</dbReference>
<dbReference type="GO" id="GO:0006355">
    <property type="term" value="P:regulation of DNA-templated transcription"/>
    <property type="evidence" value="ECO:0007669"/>
    <property type="project" value="InterPro"/>
</dbReference>
<evidence type="ECO:0000259" key="5">
    <source>
        <dbReference type="PROSITE" id="PS50112"/>
    </source>
</evidence>
<dbReference type="PROSITE" id="PS50109">
    <property type="entry name" value="HIS_KIN"/>
    <property type="match status" value="1"/>
</dbReference>
<dbReference type="InterPro" id="IPR035965">
    <property type="entry name" value="PAS-like_dom_sf"/>
</dbReference>
<feature type="domain" description="PAC" evidence="6">
    <location>
        <begin position="117"/>
        <end position="169"/>
    </location>
</feature>
<evidence type="ECO:0000256" key="2">
    <source>
        <dbReference type="ARBA" id="ARBA00022777"/>
    </source>
</evidence>
<dbReference type="Proteomes" id="UP000324298">
    <property type="component" value="Unassembled WGS sequence"/>
</dbReference>